<protein>
    <submittedName>
        <fullName evidence="1">Uncharacterized protein</fullName>
    </submittedName>
</protein>
<sequence>MTPTSATLAPGASVIATVALSTSSTGGSVIVKSPTVFGTAGNAGSAGASGWF</sequence>
<comment type="caution">
    <text evidence="1">The sequence shown here is derived from an EMBL/GenBank/DDBJ whole genome shotgun (WGS) entry which is preliminary data.</text>
</comment>
<name>A0A1V3WDK3_MYCKA</name>
<dbReference type="EMBL" id="MVBM01000004">
    <property type="protein sequence ID" value="OOK73499.1"/>
    <property type="molecule type" value="Genomic_DNA"/>
</dbReference>
<reference evidence="3 4" key="1">
    <citation type="submission" date="2017-02" db="EMBL/GenBank/DDBJ databases">
        <title>Complete genome sequences of Mycobacterium kansasii strains isolated from rhesus macaques.</title>
        <authorList>
            <person name="Panda A."/>
            <person name="Nagaraj S."/>
            <person name="Zhao X."/>
            <person name="Tettelin H."/>
            <person name="Detolla L.J."/>
        </authorList>
    </citation>
    <scope>NUCLEOTIDE SEQUENCE [LARGE SCALE GENOMIC DNA]</scope>
    <source>
        <strain evidence="1 3">11-3469</strain>
        <strain evidence="2 4">11-3813</strain>
    </source>
</reference>
<organism evidence="1 3">
    <name type="scientific">Mycobacterium kansasii</name>
    <dbReference type="NCBI Taxonomy" id="1768"/>
    <lineage>
        <taxon>Bacteria</taxon>
        <taxon>Bacillati</taxon>
        <taxon>Actinomycetota</taxon>
        <taxon>Actinomycetes</taxon>
        <taxon>Mycobacteriales</taxon>
        <taxon>Mycobacteriaceae</taxon>
        <taxon>Mycobacterium</taxon>
    </lineage>
</organism>
<evidence type="ECO:0000313" key="4">
    <source>
        <dbReference type="Proteomes" id="UP000189229"/>
    </source>
</evidence>
<evidence type="ECO:0000313" key="3">
    <source>
        <dbReference type="Proteomes" id="UP000188532"/>
    </source>
</evidence>
<dbReference type="AlphaFoldDB" id="A0A1V3WDK3"/>
<dbReference type="Proteomes" id="UP000189229">
    <property type="component" value="Unassembled WGS sequence"/>
</dbReference>
<dbReference type="EMBL" id="MVBN01000012">
    <property type="protein sequence ID" value="OOK64858.1"/>
    <property type="molecule type" value="Genomic_DNA"/>
</dbReference>
<evidence type="ECO:0000313" key="2">
    <source>
        <dbReference type="EMBL" id="OOK73499.1"/>
    </source>
</evidence>
<dbReference type="Proteomes" id="UP000188532">
    <property type="component" value="Unassembled WGS sequence"/>
</dbReference>
<accession>A0A1V3WDK3</accession>
<evidence type="ECO:0000313" key="1">
    <source>
        <dbReference type="EMBL" id="OOK64858.1"/>
    </source>
</evidence>
<gene>
    <name evidence="1" type="ORF">BZL29_8160</name>
    <name evidence="2" type="ORF">BZL30_4532</name>
</gene>
<proteinExistence type="predicted"/>